<accession>A0A840QUH4</accession>
<evidence type="ECO:0000313" key="3">
    <source>
        <dbReference type="Proteomes" id="UP000551878"/>
    </source>
</evidence>
<keyword evidence="1" id="KW-0472">Membrane</keyword>
<dbReference type="RefSeq" id="WP_184665436.1">
    <property type="nucleotide sequence ID" value="NZ_JACHHB010000020.1"/>
</dbReference>
<evidence type="ECO:0000256" key="1">
    <source>
        <dbReference type="SAM" id="Phobius"/>
    </source>
</evidence>
<feature type="transmembrane region" description="Helical" evidence="1">
    <location>
        <begin position="293"/>
        <end position="313"/>
    </location>
</feature>
<protein>
    <submittedName>
        <fullName evidence="2">Uncharacterized protein</fullName>
    </submittedName>
</protein>
<proteinExistence type="predicted"/>
<evidence type="ECO:0000313" key="2">
    <source>
        <dbReference type="EMBL" id="MBB5175035.1"/>
    </source>
</evidence>
<reference evidence="2 3" key="1">
    <citation type="submission" date="2020-08" db="EMBL/GenBank/DDBJ databases">
        <title>Genomic Encyclopedia of Type Strains, Phase IV (KMG-IV): sequencing the most valuable type-strain genomes for metagenomic binning, comparative biology and taxonomic classification.</title>
        <authorList>
            <person name="Goeker M."/>
        </authorList>
    </citation>
    <scope>NUCLEOTIDE SEQUENCE [LARGE SCALE GENOMIC DNA]</scope>
    <source>
        <strain evidence="2 3">DSM 24696</strain>
    </source>
</reference>
<dbReference type="EMBL" id="JACHHB010000020">
    <property type="protein sequence ID" value="MBB5175035.1"/>
    <property type="molecule type" value="Genomic_DNA"/>
</dbReference>
<dbReference type="AlphaFoldDB" id="A0A840QUH4"/>
<keyword evidence="3" id="KW-1185">Reference proteome</keyword>
<sequence>MTILRKTRTNQRRSSSNRKGELVATTYIGTQWMADKAIYEPSELEYLNYEEETTGSFQDLMDRLQSSDYTSMDSARNAGVQNEWEVYQFFAQDEVNAPNEVFQFIGNDGKVDYFTDEEIEQIASWERGTPYPIDDIEGHHMEVVHKNPNDFELAADHENILFATSDAHHEHLHAGNFQNETAQEYFGMQTSAQEKLEMTLVHQQSEMIPGVFSYGAISVGGTAALFAITGLVIEGIKLKNDPRPWMVKREELIRQGVSLSVMGGALGLVGYTTNTTFSHLLAGVSLPILEQSFTDILALNGAFLAITVTSGLLKYMYDKKNGMDAEEARQKFESVMKVAVTEFAVFQAIGVGADVATGLASDVLGDALIPDPTGVLIAARLVYSLGKAGMKMNDVYEQKQSLQLCRKERFTQLFYDAFYEIDGQGQPRIGQ</sequence>
<organism evidence="2 3">
    <name type="scientific">Texcoconibacillus texcoconensis</name>
    <dbReference type="NCBI Taxonomy" id="1095777"/>
    <lineage>
        <taxon>Bacteria</taxon>
        <taxon>Bacillati</taxon>
        <taxon>Bacillota</taxon>
        <taxon>Bacilli</taxon>
        <taxon>Bacillales</taxon>
        <taxon>Bacillaceae</taxon>
        <taxon>Texcoconibacillus</taxon>
    </lineage>
</organism>
<feature type="transmembrane region" description="Helical" evidence="1">
    <location>
        <begin position="252"/>
        <end position="273"/>
    </location>
</feature>
<feature type="transmembrane region" description="Helical" evidence="1">
    <location>
        <begin position="211"/>
        <end position="232"/>
    </location>
</feature>
<name>A0A840QUH4_9BACI</name>
<comment type="caution">
    <text evidence="2">The sequence shown here is derived from an EMBL/GenBank/DDBJ whole genome shotgun (WGS) entry which is preliminary data.</text>
</comment>
<gene>
    <name evidence="2" type="ORF">HNQ41_003261</name>
</gene>
<keyword evidence="1" id="KW-1133">Transmembrane helix</keyword>
<keyword evidence="1" id="KW-0812">Transmembrane</keyword>
<dbReference type="Proteomes" id="UP000551878">
    <property type="component" value="Unassembled WGS sequence"/>
</dbReference>